<evidence type="ECO:0000313" key="6">
    <source>
        <dbReference type="Proteomes" id="UP000076335"/>
    </source>
</evidence>
<keyword evidence="2 5" id="KW-0489">Methyltransferase</keyword>
<evidence type="ECO:0000256" key="2">
    <source>
        <dbReference type="ARBA" id="ARBA00022603"/>
    </source>
</evidence>
<sequence length="235" mass="26945">MSNGWNESADAWIADNSGDGDFSRQHVLDRPMLERINKQKFATALDIGCGEGRFCRMLSNLGIAATGIDPTERLIEHARSCDPNGAYYVHYAEKLDLPDGAFDLVISYLSMIDITDIDAAVSEMVRVLRPGGTLLIANLNSFSTAATPTTWVKGDNGSEHFCLDRYMEERPEWVQWRGIRIKNWHRPFSRYMKILLSHNLVLRHFDEPLPGSEHGGMYERYYRAPYFHIMEWEKP</sequence>
<evidence type="ECO:0000256" key="3">
    <source>
        <dbReference type="ARBA" id="ARBA00022679"/>
    </source>
</evidence>
<dbReference type="CDD" id="cd02440">
    <property type="entry name" value="AdoMet_MTases"/>
    <property type="match status" value="1"/>
</dbReference>
<dbReference type="PANTHER" id="PTHR44942:SF4">
    <property type="entry name" value="METHYLTRANSFERASE TYPE 11 DOMAIN-CONTAINING PROTEIN"/>
    <property type="match status" value="1"/>
</dbReference>
<dbReference type="GO" id="GO:0032259">
    <property type="term" value="P:methylation"/>
    <property type="evidence" value="ECO:0007669"/>
    <property type="project" value="UniProtKB-KW"/>
</dbReference>
<evidence type="ECO:0000259" key="4">
    <source>
        <dbReference type="Pfam" id="PF08241"/>
    </source>
</evidence>
<comment type="similarity">
    <text evidence="1">Belongs to the methyltransferase superfamily.</text>
</comment>
<keyword evidence="3 5" id="KW-0808">Transferase</keyword>
<dbReference type="InterPro" id="IPR029063">
    <property type="entry name" value="SAM-dependent_MTases_sf"/>
</dbReference>
<dbReference type="RefSeq" id="WP_062952790.1">
    <property type="nucleotide sequence ID" value="NZ_LPVY01000021.1"/>
</dbReference>
<feature type="domain" description="Methyltransferase type 11" evidence="4">
    <location>
        <begin position="45"/>
        <end position="136"/>
    </location>
</feature>
<dbReference type="PANTHER" id="PTHR44942">
    <property type="entry name" value="METHYLTRANSF_11 DOMAIN-CONTAINING PROTEIN"/>
    <property type="match status" value="1"/>
</dbReference>
<dbReference type="Gene3D" id="3.40.50.150">
    <property type="entry name" value="Vaccinia Virus protein VP39"/>
    <property type="match status" value="1"/>
</dbReference>
<organism evidence="5 6">
    <name type="scientific">Thalassospira lucentensis</name>
    <dbReference type="NCBI Taxonomy" id="168935"/>
    <lineage>
        <taxon>Bacteria</taxon>
        <taxon>Pseudomonadati</taxon>
        <taxon>Pseudomonadota</taxon>
        <taxon>Alphaproteobacteria</taxon>
        <taxon>Rhodospirillales</taxon>
        <taxon>Thalassospiraceae</taxon>
        <taxon>Thalassospira</taxon>
    </lineage>
</organism>
<evidence type="ECO:0000256" key="1">
    <source>
        <dbReference type="ARBA" id="ARBA00008361"/>
    </source>
</evidence>
<reference evidence="5 6" key="1">
    <citation type="submission" date="2015-12" db="EMBL/GenBank/DDBJ databases">
        <title>Genome sequence of Thalassospira lucentensis MCCC 1A02072.</title>
        <authorList>
            <person name="Lu L."/>
            <person name="Lai Q."/>
            <person name="Shao Z."/>
            <person name="Qian P."/>
        </authorList>
    </citation>
    <scope>NUCLEOTIDE SEQUENCE [LARGE SCALE GENOMIC DNA]</scope>
    <source>
        <strain evidence="5 6">MCCC 1A02072</strain>
    </source>
</reference>
<dbReference type="AlphaFoldDB" id="A0A154L229"/>
<dbReference type="Pfam" id="PF08241">
    <property type="entry name" value="Methyltransf_11"/>
    <property type="match status" value="1"/>
</dbReference>
<dbReference type="EMBL" id="LPVY01000021">
    <property type="protein sequence ID" value="KZB62212.1"/>
    <property type="molecule type" value="Genomic_DNA"/>
</dbReference>
<dbReference type="GO" id="GO:0008757">
    <property type="term" value="F:S-adenosylmethionine-dependent methyltransferase activity"/>
    <property type="evidence" value="ECO:0007669"/>
    <property type="project" value="InterPro"/>
</dbReference>
<protein>
    <submittedName>
        <fullName evidence="5">Methyltransferase</fullName>
    </submittedName>
</protein>
<dbReference type="SUPFAM" id="SSF53335">
    <property type="entry name" value="S-adenosyl-L-methionine-dependent methyltransferases"/>
    <property type="match status" value="1"/>
</dbReference>
<proteinExistence type="inferred from homology"/>
<dbReference type="InterPro" id="IPR051052">
    <property type="entry name" value="Diverse_substrate_MTase"/>
</dbReference>
<gene>
    <name evidence="5" type="ORF">AUP42_04470</name>
</gene>
<evidence type="ECO:0000313" key="5">
    <source>
        <dbReference type="EMBL" id="KZB62212.1"/>
    </source>
</evidence>
<dbReference type="OrthoDB" id="9795634at2"/>
<dbReference type="InterPro" id="IPR013216">
    <property type="entry name" value="Methyltransf_11"/>
</dbReference>
<dbReference type="Proteomes" id="UP000076335">
    <property type="component" value="Unassembled WGS sequence"/>
</dbReference>
<comment type="caution">
    <text evidence="5">The sequence shown here is derived from an EMBL/GenBank/DDBJ whole genome shotgun (WGS) entry which is preliminary data.</text>
</comment>
<name>A0A154L229_9PROT</name>
<accession>A0A154L229</accession>